<gene>
    <name evidence="1" type="ORF">DealDRAFT_0371</name>
</gene>
<comment type="caution">
    <text evidence="1">The sequence shown here is derived from an EMBL/GenBank/DDBJ whole genome shotgun (WGS) entry which is preliminary data.</text>
</comment>
<evidence type="ECO:0000313" key="2">
    <source>
        <dbReference type="Proteomes" id="UP000006443"/>
    </source>
</evidence>
<protein>
    <recommendedName>
        <fullName evidence="3">DUF429 domain-containing protein</fullName>
    </recommendedName>
</protein>
<organism evidence="1 2">
    <name type="scientific">Dethiobacter alkaliphilus AHT 1</name>
    <dbReference type="NCBI Taxonomy" id="555088"/>
    <lineage>
        <taxon>Bacteria</taxon>
        <taxon>Bacillati</taxon>
        <taxon>Bacillota</taxon>
        <taxon>Dethiobacteria</taxon>
        <taxon>Dethiobacterales</taxon>
        <taxon>Dethiobacteraceae</taxon>
        <taxon>Dethiobacter</taxon>
    </lineage>
</organism>
<dbReference type="STRING" id="555088.DealDRAFT_0371"/>
<dbReference type="RefSeq" id="WP_008514290.1">
    <property type="nucleotide sequence ID" value="NZ_ACJM01000001.1"/>
</dbReference>
<sequence length="254" mass="29873">MQFNKYIGIDYSGARSPQCRLSGLQVYLSKHSQLPQIVKTPSEPANQHWNWSRKEVAHWLIEQIKEDLVIIGIDHSFSFPDSYFKRYGLQTWDEFLTDFCQHWPTHEPYYVDDLRDNNPRTGNNTDLRLTESWTSSAKSVFHFDVQGQVAKSSHAGIPWLYHIRQQIGNRVHFWPYDGFEIPPLKSVIAEVYPSILKNRYLKEDRNPDQHDAYSISRWLNEADNKGILNNYFNPPLTDEEIEIVSREGWILGIY</sequence>
<evidence type="ECO:0008006" key="3">
    <source>
        <dbReference type="Google" id="ProtNLM"/>
    </source>
</evidence>
<evidence type="ECO:0000313" key="1">
    <source>
        <dbReference type="EMBL" id="EEG79097.1"/>
    </source>
</evidence>
<proteinExistence type="predicted"/>
<name>C0GD12_DETAL</name>
<dbReference type="eggNOG" id="ENOG502Z8PI">
    <property type="taxonomic scope" value="Bacteria"/>
</dbReference>
<keyword evidence="2" id="KW-1185">Reference proteome</keyword>
<dbReference type="AlphaFoldDB" id="C0GD12"/>
<reference evidence="1 2" key="1">
    <citation type="submission" date="2009-02" db="EMBL/GenBank/DDBJ databases">
        <title>Sequencing of the draft genome and assembly of Dethiobacter alkaliphilus AHT 1.</title>
        <authorList>
            <consortium name="US DOE Joint Genome Institute (JGI-PGF)"/>
            <person name="Lucas S."/>
            <person name="Copeland A."/>
            <person name="Lapidus A."/>
            <person name="Glavina del Rio T."/>
            <person name="Dalin E."/>
            <person name="Tice H."/>
            <person name="Bruce D."/>
            <person name="Goodwin L."/>
            <person name="Pitluck S."/>
            <person name="Larimer F."/>
            <person name="Land M.L."/>
            <person name="Hauser L."/>
            <person name="Muyzer G."/>
        </authorList>
    </citation>
    <scope>NUCLEOTIDE SEQUENCE [LARGE SCALE GENOMIC DNA]</scope>
    <source>
        <strain evidence="1 2">AHT 1</strain>
    </source>
</reference>
<accession>C0GD12</accession>
<dbReference type="Proteomes" id="UP000006443">
    <property type="component" value="Unassembled WGS sequence"/>
</dbReference>
<dbReference type="EMBL" id="ACJM01000001">
    <property type="protein sequence ID" value="EEG79097.1"/>
    <property type="molecule type" value="Genomic_DNA"/>
</dbReference>